<dbReference type="PANTHER" id="PTHR12383:SF16">
    <property type="entry name" value="MITOCHONDRIAL INNER MEMBRANE PROTEASE SUBUNIT 1"/>
    <property type="match status" value="1"/>
</dbReference>
<dbReference type="PANTHER" id="PTHR12383">
    <property type="entry name" value="PROTEASE FAMILY S26 MITOCHONDRIAL INNER MEMBRANE PROTEASE-RELATED"/>
    <property type="match status" value="1"/>
</dbReference>
<evidence type="ECO:0000313" key="5">
    <source>
        <dbReference type="EMBL" id="TDP93774.1"/>
    </source>
</evidence>
<evidence type="ECO:0000256" key="2">
    <source>
        <dbReference type="ARBA" id="ARBA00022801"/>
    </source>
</evidence>
<dbReference type="Pfam" id="PF00717">
    <property type="entry name" value="Peptidase_S24"/>
    <property type="match status" value="1"/>
</dbReference>
<evidence type="ECO:0000256" key="1">
    <source>
        <dbReference type="ARBA" id="ARBA00004308"/>
    </source>
</evidence>
<dbReference type="InterPro" id="IPR052064">
    <property type="entry name" value="Mito_IMP1_subunit"/>
</dbReference>
<dbReference type="EMBL" id="SNXZ01000006">
    <property type="protein sequence ID" value="TDP93774.1"/>
    <property type="molecule type" value="Genomic_DNA"/>
</dbReference>
<keyword evidence="3" id="KW-0472">Membrane</keyword>
<evidence type="ECO:0000259" key="4">
    <source>
        <dbReference type="Pfam" id="PF00717"/>
    </source>
</evidence>
<dbReference type="AlphaFoldDB" id="A0A4R6S3I2"/>
<dbReference type="Gene3D" id="2.10.109.10">
    <property type="entry name" value="Umud Fragment, subunit A"/>
    <property type="match status" value="1"/>
</dbReference>
<dbReference type="CDD" id="cd06530">
    <property type="entry name" value="S26_SPase_I"/>
    <property type="match status" value="1"/>
</dbReference>
<protein>
    <submittedName>
        <fullName evidence="5">Peptidase S24-like protein</fullName>
    </submittedName>
</protein>
<dbReference type="InterPro" id="IPR015927">
    <property type="entry name" value="Peptidase_S24_S26A/B/C"/>
</dbReference>
<reference evidence="5 6" key="1">
    <citation type="submission" date="2019-03" db="EMBL/GenBank/DDBJ databases">
        <title>Genomic Encyclopedia of Type Strains, Phase IV (KMG-IV): sequencing the most valuable type-strain genomes for metagenomic binning, comparative biology and taxonomic classification.</title>
        <authorList>
            <person name="Goeker M."/>
        </authorList>
    </citation>
    <scope>NUCLEOTIDE SEQUENCE [LARGE SCALE GENOMIC DNA]</scope>
    <source>
        <strain evidence="5 6">DSM 45361</strain>
    </source>
</reference>
<accession>A0A4R6S3I2</accession>
<organism evidence="5 6">
    <name type="scientific">Labedaea rhizosphaerae</name>
    <dbReference type="NCBI Taxonomy" id="598644"/>
    <lineage>
        <taxon>Bacteria</taxon>
        <taxon>Bacillati</taxon>
        <taxon>Actinomycetota</taxon>
        <taxon>Actinomycetes</taxon>
        <taxon>Pseudonocardiales</taxon>
        <taxon>Pseudonocardiaceae</taxon>
        <taxon>Labedaea</taxon>
    </lineage>
</organism>
<dbReference type="GO" id="GO:0004252">
    <property type="term" value="F:serine-type endopeptidase activity"/>
    <property type="evidence" value="ECO:0007669"/>
    <property type="project" value="InterPro"/>
</dbReference>
<dbReference type="RefSeq" id="WP_279538338.1">
    <property type="nucleotide sequence ID" value="NZ_SNXZ01000006.1"/>
</dbReference>
<gene>
    <name evidence="5" type="ORF">EV186_106168</name>
</gene>
<dbReference type="InterPro" id="IPR036286">
    <property type="entry name" value="LexA/Signal_pep-like_sf"/>
</dbReference>
<evidence type="ECO:0000256" key="3">
    <source>
        <dbReference type="ARBA" id="ARBA00023136"/>
    </source>
</evidence>
<dbReference type="Proteomes" id="UP000295444">
    <property type="component" value="Unassembled WGS sequence"/>
</dbReference>
<sequence>MNSGPLGRFPVRRIRVRGPSMAPALKDADVVLVRRGRIPAEGDIVLVTWASRPGQLSVKRVVRPAAGGWFVTGDNTFASTDSRELGPAEVHGVVVARLWPRPQRARNLS</sequence>
<dbReference type="SUPFAM" id="SSF51306">
    <property type="entry name" value="LexA/Signal peptidase"/>
    <property type="match status" value="1"/>
</dbReference>
<comment type="subcellular location">
    <subcellularLocation>
        <location evidence="1">Endomembrane system</location>
    </subcellularLocation>
</comment>
<proteinExistence type="predicted"/>
<dbReference type="InterPro" id="IPR019533">
    <property type="entry name" value="Peptidase_S26"/>
</dbReference>
<comment type="caution">
    <text evidence="5">The sequence shown here is derived from an EMBL/GenBank/DDBJ whole genome shotgun (WGS) entry which is preliminary data.</text>
</comment>
<name>A0A4R6S3I2_LABRH</name>
<dbReference type="GO" id="GO:0006465">
    <property type="term" value="P:signal peptide processing"/>
    <property type="evidence" value="ECO:0007669"/>
    <property type="project" value="InterPro"/>
</dbReference>
<dbReference type="GO" id="GO:0012505">
    <property type="term" value="C:endomembrane system"/>
    <property type="evidence" value="ECO:0007669"/>
    <property type="project" value="UniProtKB-SubCell"/>
</dbReference>
<keyword evidence="6" id="KW-1185">Reference proteome</keyword>
<feature type="domain" description="Peptidase S24/S26A/S26B/S26C" evidence="4">
    <location>
        <begin position="14"/>
        <end position="95"/>
    </location>
</feature>
<keyword evidence="2" id="KW-0378">Hydrolase</keyword>
<evidence type="ECO:0000313" key="6">
    <source>
        <dbReference type="Proteomes" id="UP000295444"/>
    </source>
</evidence>